<accession>A0A5J4RZP6</accession>
<organism evidence="1">
    <name type="scientific">termite gut metagenome</name>
    <dbReference type="NCBI Taxonomy" id="433724"/>
    <lineage>
        <taxon>unclassified sequences</taxon>
        <taxon>metagenomes</taxon>
        <taxon>organismal metagenomes</taxon>
    </lineage>
</organism>
<evidence type="ECO:0008006" key="2">
    <source>
        <dbReference type="Google" id="ProtNLM"/>
    </source>
</evidence>
<evidence type="ECO:0000313" key="1">
    <source>
        <dbReference type="EMBL" id="KAA6339406.1"/>
    </source>
</evidence>
<dbReference type="NCBIfam" id="TIGR01784">
    <property type="entry name" value="T_den_put_tspse"/>
    <property type="match status" value="1"/>
</dbReference>
<dbReference type="Pfam" id="PF12784">
    <property type="entry name" value="PDDEXK_2"/>
    <property type="match status" value="1"/>
</dbReference>
<dbReference type="AlphaFoldDB" id="A0A5J4RZP6"/>
<dbReference type="EMBL" id="SNRY01000538">
    <property type="protein sequence ID" value="KAA6339406.1"/>
    <property type="molecule type" value="Genomic_DNA"/>
</dbReference>
<dbReference type="PANTHER" id="PTHR41317:SF1">
    <property type="entry name" value="PD-(D_E)XK NUCLEASE FAMILY TRANSPOSASE"/>
    <property type="match status" value="1"/>
</dbReference>
<name>A0A5J4RZP6_9ZZZZ</name>
<comment type="caution">
    <text evidence="1">The sequence shown here is derived from an EMBL/GenBank/DDBJ whole genome shotgun (WGS) entry which is preliminary data.</text>
</comment>
<gene>
    <name evidence="1" type="ORF">EZS27_012651</name>
</gene>
<sequence length="304" mass="35225">MKTTGESRPLVSFDWAIKRLLRNKANFEVLEGFLSELLRCSIKIAQILESESNQETYRDKFNKVDILVEDEKKELMIIELQYTREFDYFHRMLYGASRVIIDNLFKGSEYVKVKKVYSINIAYFDLGDGSDYVYHGKTHFKGIHTQDELHLSALQREKFGKMEVGDLHPEYYILKVNHFNDVAKDTLDEWIYYLKNNAIKDEFTAQGLDKAREILNYDLLSPDEKRNYDKDLDAVLGEASAIYTAKEEGKIEGKIEGIEEGIEKGIEKRNKEIVLNAHRSALTVETIRSLTGLSQEEIQAIIES</sequence>
<proteinExistence type="predicted"/>
<reference evidence="1" key="1">
    <citation type="submission" date="2019-03" db="EMBL/GenBank/DDBJ databases">
        <title>Single cell metagenomics reveals metabolic interactions within the superorganism composed of flagellate Streblomastix strix and complex community of Bacteroidetes bacteria on its surface.</title>
        <authorList>
            <person name="Treitli S.C."/>
            <person name="Kolisko M."/>
            <person name="Husnik F."/>
            <person name="Keeling P."/>
            <person name="Hampl V."/>
        </authorList>
    </citation>
    <scope>NUCLEOTIDE SEQUENCE</scope>
    <source>
        <strain evidence="1">STM</strain>
    </source>
</reference>
<dbReference type="PANTHER" id="PTHR41317">
    <property type="entry name" value="PD-(D_E)XK NUCLEASE FAMILY TRANSPOSASE"/>
    <property type="match status" value="1"/>
</dbReference>
<protein>
    <recommendedName>
        <fullName evidence="2">PD-(D/E)XK nuclease family transposase</fullName>
    </recommendedName>
</protein>
<dbReference type="InterPro" id="IPR010106">
    <property type="entry name" value="RpnA"/>
</dbReference>